<protein>
    <submittedName>
        <fullName evidence="3">Sensor histidine kinase</fullName>
    </submittedName>
</protein>
<dbReference type="GO" id="GO:0042802">
    <property type="term" value="F:identical protein binding"/>
    <property type="evidence" value="ECO:0007669"/>
    <property type="project" value="TreeGrafter"/>
</dbReference>
<feature type="domain" description="Sensor histidine kinase NatK-like C-terminal" evidence="2">
    <location>
        <begin position="270"/>
        <end position="375"/>
    </location>
</feature>
<dbReference type="InterPro" id="IPR032834">
    <property type="entry name" value="NatK-like_C"/>
</dbReference>
<keyword evidence="1" id="KW-0472">Membrane</keyword>
<keyword evidence="1" id="KW-1133">Transmembrane helix</keyword>
<dbReference type="EMBL" id="JACRTG010000016">
    <property type="protein sequence ID" value="MBC8587773.1"/>
    <property type="molecule type" value="Genomic_DNA"/>
</dbReference>
<dbReference type="Gene3D" id="3.30.565.10">
    <property type="entry name" value="Histidine kinase-like ATPase, C-terminal domain"/>
    <property type="match status" value="1"/>
</dbReference>
<dbReference type="RefSeq" id="WP_262429221.1">
    <property type="nucleotide sequence ID" value="NZ_JACRTG010000016.1"/>
</dbReference>
<evidence type="ECO:0000313" key="4">
    <source>
        <dbReference type="Proteomes" id="UP000601171"/>
    </source>
</evidence>
<dbReference type="PANTHER" id="PTHR40448">
    <property type="entry name" value="TWO-COMPONENT SENSOR HISTIDINE KINASE"/>
    <property type="match status" value="1"/>
</dbReference>
<comment type="caution">
    <text evidence="3">The sequence shown here is derived from an EMBL/GenBank/DDBJ whole genome shotgun (WGS) entry which is preliminary data.</text>
</comment>
<sequence>MIIIIMTFSLRLTTGMNWLQSLYGGAMCVLSAYCFRGILISTLSLFFGSKNLLHNNNIYYTITVFVLPLSLLFLFILRATILSDEKLKILLNNSAQLKYIVVYEIIAAINLAIINFGRVLSLDVVWYTEIALTASVLTIGMLMYSIHQSIRSIELLEYKLRAQMLEEQFDRQVSHYKSYQKYTESFRKFKHDYKSLMTTLKTLLRANEIDKAIDLIDDIYDDMNNKVQVHKKYSDNVVLDAILQDLANFCQEKKIRFTSKAFAPKDTELTLLDALRIMSNITNNAIEACLKVPESERFIDILCADYSEWAMLQMTNSYDGQEIFKNGELMTTKTDEHGHGFGLSIVKDIVEGFGGFVLYDIGPKEKIFTIKIHLPRADKGD</sequence>
<feature type="transmembrane region" description="Helical" evidence="1">
    <location>
        <begin position="58"/>
        <end position="77"/>
    </location>
</feature>
<reference evidence="3" key="1">
    <citation type="submission" date="2020-08" db="EMBL/GenBank/DDBJ databases">
        <title>Genome public.</title>
        <authorList>
            <person name="Liu C."/>
            <person name="Sun Q."/>
        </authorList>
    </citation>
    <scope>NUCLEOTIDE SEQUENCE</scope>
    <source>
        <strain evidence="3">BX21</strain>
    </source>
</reference>
<feature type="transmembrane region" description="Helical" evidence="1">
    <location>
        <begin position="124"/>
        <end position="146"/>
    </location>
</feature>
<gene>
    <name evidence="3" type="ORF">H8707_05940</name>
</gene>
<proteinExistence type="predicted"/>
<dbReference type="InterPro" id="IPR036890">
    <property type="entry name" value="HATPase_C_sf"/>
</dbReference>
<name>A0A926IKJ9_9FIRM</name>
<accession>A0A926IKJ9</accession>
<dbReference type="AlphaFoldDB" id="A0A926IKJ9"/>
<dbReference type="Proteomes" id="UP000601171">
    <property type="component" value="Unassembled WGS sequence"/>
</dbReference>
<feature type="transmembrane region" description="Helical" evidence="1">
    <location>
        <begin position="21"/>
        <end position="46"/>
    </location>
</feature>
<evidence type="ECO:0000259" key="2">
    <source>
        <dbReference type="Pfam" id="PF14501"/>
    </source>
</evidence>
<keyword evidence="3" id="KW-0808">Transferase</keyword>
<organism evidence="3 4">
    <name type="scientific">Paratissierella segnis</name>
    <dbReference type="NCBI Taxonomy" id="2763679"/>
    <lineage>
        <taxon>Bacteria</taxon>
        <taxon>Bacillati</taxon>
        <taxon>Bacillota</taxon>
        <taxon>Tissierellia</taxon>
        <taxon>Tissierellales</taxon>
        <taxon>Tissierellaceae</taxon>
        <taxon>Paratissierella</taxon>
    </lineage>
</organism>
<dbReference type="PANTHER" id="PTHR40448:SF1">
    <property type="entry name" value="TWO-COMPONENT SENSOR HISTIDINE KINASE"/>
    <property type="match status" value="1"/>
</dbReference>
<dbReference type="SUPFAM" id="SSF55874">
    <property type="entry name" value="ATPase domain of HSP90 chaperone/DNA topoisomerase II/histidine kinase"/>
    <property type="match status" value="1"/>
</dbReference>
<dbReference type="GO" id="GO:0016301">
    <property type="term" value="F:kinase activity"/>
    <property type="evidence" value="ECO:0007669"/>
    <property type="project" value="UniProtKB-KW"/>
</dbReference>
<evidence type="ECO:0000256" key="1">
    <source>
        <dbReference type="SAM" id="Phobius"/>
    </source>
</evidence>
<dbReference type="Pfam" id="PF14501">
    <property type="entry name" value="HATPase_c_5"/>
    <property type="match status" value="1"/>
</dbReference>
<dbReference type="CDD" id="cd16935">
    <property type="entry name" value="HATPase_AgrC-ComD-like"/>
    <property type="match status" value="1"/>
</dbReference>
<evidence type="ECO:0000313" key="3">
    <source>
        <dbReference type="EMBL" id="MBC8587773.1"/>
    </source>
</evidence>
<keyword evidence="3" id="KW-0418">Kinase</keyword>
<keyword evidence="1" id="KW-0812">Transmembrane</keyword>
<feature type="transmembrane region" description="Helical" evidence="1">
    <location>
        <begin position="97"/>
        <end position="118"/>
    </location>
</feature>
<keyword evidence="4" id="KW-1185">Reference proteome</keyword>